<name>A0A8G0P9H4_9HYPO</name>
<reference evidence="1 2" key="1">
    <citation type="journal article" date="2021" name="BMC Genomics">
        <title>Telomere-to-telomere genome assembly of asparaginase-producing Trichoderma simmonsii.</title>
        <authorList>
            <person name="Chung D."/>
            <person name="Kwon Y.M."/>
            <person name="Yang Y."/>
        </authorList>
    </citation>
    <scope>NUCLEOTIDE SEQUENCE [LARGE SCALE GENOMIC DNA]</scope>
    <source>
        <strain evidence="1 2">GH-Sj1</strain>
    </source>
</reference>
<accession>A0A8G0P9H4</accession>
<evidence type="ECO:0000313" key="2">
    <source>
        <dbReference type="Proteomes" id="UP000826661"/>
    </source>
</evidence>
<dbReference type="Proteomes" id="UP000826661">
    <property type="component" value="Chromosome I"/>
</dbReference>
<proteinExistence type="predicted"/>
<sequence>MIKRNNPDEVVKIELPMPNFAMMNPNPIQNVAASEGCNTRFVIQTAKLGDNGDNFLTS</sequence>
<protein>
    <submittedName>
        <fullName evidence="1">Uncharacterized protein</fullName>
    </submittedName>
</protein>
<gene>
    <name evidence="1" type="ORF">H0G86_000451</name>
</gene>
<keyword evidence="2" id="KW-1185">Reference proteome</keyword>
<organism evidence="1 2">
    <name type="scientific">Trichoderma simmonsii</name>
    <dbReference type="NCBI Taxonomy" id="1491479"/>
    <lineage>
        <taxon>Eukaryota</taxon>
        <taxon>Fungi</taxon>
        <taxon>Dikarya</taxon>
        <taxon>Ascomycota</taxon>
        <taxon>Pezizomycotina</taxon>
        <taxon>Sordariomycetes</taxon>
        <taxon>Hypocreomycetidae</taxon>
        <taxon>Hypocreales</taxon>
        <taxon>Hypocreaceae</taxon>
        <taxon>Trichoderma</taxon>
    </lineage>
</organism>
<dbReference type="AlphaFoldDB" id="A0A8G0P9H4"/>
<evidence type="ECO:0000313" key="1">
    <source>
        <dbReference type="EMBL" id="QYS93061.1"/>
    </source>
</evidence>
<dbReference type="EMBL" id="CP075864">
    <property type="protein sequence ID" value="QYS93061.1"/>
    <property type="molecule type" value="Genomic_DNA"/>
</dbReference>